<proteinExistence type="predicted"/>
<organism evidence="1 2">
    <name type="scientific">Mycena pura</name>
    <dbReference type="NCBI Taxonomy" id="153505"/>
    <lineage>
        <taxon>Eukaryota</taxon>
        <taxon>Fungi</taxon>
        <taxon>Dikarya</taxon>
        <taxon>Basidiomycota</taxon>
        <taxon>Agaricomycotina</taxon>
        <taxon>Agaricomycetes</taxon>
        <taxon>Agaricomycetidae</taxon>
        <taxon>Agaricales</taxon>
        <taxon>Marasmiineae</taxon>
        <taxon>Mycenaceae</taxon>
        <taxon>Mycena</taxon>
    </lineage>
</organism>
<reference evidence="1" key="1">
    <citation type="submission" date="2023-03" db="EMBL/GenBank/DDBJ databases">
        <title>Massive genome expansion in bonnet fungi (Mycena s.s.) driven by repeated elements and novel gene families across ecological guilds.</title>
        <authorList>
            <consortium name="Lawrence Berkeley National Laboratory"/>
            <person name="Harder C.B."/>
            <person name="Miyauchi S."/>
            <person name="Viragh M."/>
            <person name="Kuo A."/>
            <person name="Thoen E."/>
            <person name="Andreopoulos B."/>
            <person name="Lu D."/>
            <person name="Skrede I."/>
            <person name="Drula E."/>
            <person name="Henrissat B."/>
            <person name="Morin E."/>
            <person name="Kohler A."/>
            <person name="Barry K."/>
            <person name="LaButti K."/>
            <person name="Morin E."/>
            <person name="Salamov A."/>
            <person name="Lipzen A."/>
            <person name="Mereny Z."/>
            <person name="Hegedus B."/>
            <person name="Baldrian P."/>
            <person name="Stursova M."/>
            <person name="Weitz H."/>
            <person name="Taylor A."/>
            <person name="Grigoriev I.V."/>
            <person name="Nagy L.G."/>
            <person name="Martin F."/>
            <person name="Kauserud H."/>
        </authorList>
    </citation>
    <scope>NUCLEOTIDE SEQUENCE</scope>
    <source>
        <strain evidence="1">9144</strain>
    </source>
</reference>
<sequence length="332" mass="37046">MAGNGLADKALSAFESARGAYWAGHPGPYILEGTWSLATFEALATTLESKWRLGFYQGQIMLYGNPIDVHKVTHLFSEEVEFGVSWDSHPETPDVLKGFRSLRYLLAKKRGFTRKWMLTTTTSSSSMYCKEADGLFVAPTATREENGLAIEVAHSKSFPELCREVINWTTGDGNRVLLAVGLKWDPQLRLVVRDCTPSSTSVNCKVYNFGNGSNVARRQTPRTGPPTPVRVASHQLAEGCIKQNVVPTNPQTDELILELPIGAAFFYNLERDAFTKRFGLVLADGYLQDLKAKKWILDLGYIRNRICEIIAEDATIKSRTTQESGEEEKEEE</sequence>
<keyword evidence="2" id="KW-1185">Reference proteome</keyword>
<dbReference type="AlphaFoldDB" id="A0AAD6Y431"/>
<evidence type="ECO:0000313" key="2">
    <source>
        <dbReference type="Proteomes" id="UP001219525"/>
    </source>
</evidence>
<evidence type="ECO:0000313" key="1">
    <source>
        <dbReference type="EMBL" id="KAJ7193339.1"/>
    </source>
</evidence>
<name>A0AAD6Y431_9AGAR</name>
<protein>
    <submittedName>
        <fullName evidence="1">Uncharacterized protein</fullName>
    </submittedName>
</protein>
<comment type="caution">
    <text evidence="1">The sequence shown here is derived from an EMBL/GenBank/DDBJ whole genome shotgun (WGS) entry which is preliminary data.</text>
</comment>
<dbReference type="Proteomes" id="UP001219525">
    <property type="component" value="Unassembled WGS sequence"/>
</dbReference>
<gene>
    <name evidence="1" type="ORF">GGX14DRAFT_589169</name>
</gene>
<dbReference type="EMBL" id="JARJCW010000109">
    <property type="protein sequence ID" value="KAJ7193339.1"/>
    <property type="molecule type" value="Genomic_DNA"/>
</dbReference>
<accession>A0AAD6Y431</accession>